<keyword evidence="2" id="KW-0238">DNA-binding</keyword>
<comment type="caution">
    <text evidence="5">The sequence shown here is derived from an EMBL/GenBank/DDBJ whole genome shotgun (WGS) entry which is preliminary data.</text>
</comment>
<gene>
    <name evidence="5" type="ORF">JN11_00940</name>
</gene>
<dbReference type="RefSeq" id="WP_317131265.1">
    <property type="nucleotide sequence ID" value="NZ_VLLI01000002.1"/>
</dbReference>
<accession>A0A562UC85</accession>
<keyword evidence="1" id="KW-0805">Transcription regulation</keyword>
<organism evidence="5 6">
    <name type="scientific">Mucilaginibacter frigoritolerans</name>
    <dbReference type="NCBI Taxonomy" id="652788"/>
    <lineage>
        <taxon>Bacteria</taxon>
        <taxon>Pseudomonadati</taxon>
        <taxon>Bacteroidota</taxon>
        <taxon>Sphingobacteriia</taxon>
        <taxon>Sphingobacteriales</taxon>
        <taxon>Sphingobacteriaceae</taxon>
        <taxon>Mucilaginibacter</taxon>
    </lineage>
</organism>
<dbReference type="InterPro" id="IPR036390">
    <property type="entry name" value="WH_DNA-bd_sf"/>
</dbReference>
<evidence type="ECO:0000256" key="1">
    <source>
        <dbReference type="ARBA" id="ARBA00023015"/>
    </source>
</evidence>
<dbReference type="Gene3D" id="1.10.10.10">
    <property type="entry name" value="Winged helix-like DNA-binding domain superfamily/Winged helix DNA-binding domain"/>
    <property type="match status" value="1"/>
</dbReference>
<dbReference type="Pfam" id="PF01638">
    <property type="entry name" value="HxlR"/>
    <property type="match status" value="1"/>
</dbReference>
<keyword evidence="6" id="KW-1185">Reference proteome</keyword>
<sequence>MNKTNYLYYQKHSTFPKDSTILRDTYPIMENQFNKGNHSPEACKASIMAVKDALYMVNGKWKLPLIVALSNGPMRFNDIQRALDGITPKILAKELRELEMNEFVVRKVVPTTPVGISYELTPYSQSLNKVVGELRNWGMQHRERIVTSMRKSKAA</sequence>
<feature type="domain" description="HTH hxlR-type" evidence="4">
    <location>
        <begin position="43"/>
        <end position="146"/>
    </location>
</feature>
<evidence type="ECO:0000313" key="6">
    <source>
        <dbReference type="Proteomes" id="UP000317010"/>
    </source>
</evidence>
<dbReference type="PANTHER" id="PTHR33204">
    <property type="entry name" value="TRANSCRIPTIONAL REGULATOR, MARR FAMILY"/>
    <property type="match status" value="1"/>
</dbReference>
<keyword evidence="3" id="KW-0804">Transcription</keyword>
<name>A0A562UC85_9SPHI</name>
<dbReference type="AlphaFoldDB" id="A0A562UC85"/>
<evidence type="ECO:0000256" key="3">
    <source>
        <dbReference type="ARBA" id="ARBA00023163"/>
    </source>
</evidence>
<dbReference type="EMBL" id="VLLI01000002">
    <property type="protein sequence ID" value="TWJ03398.1"/>
    <property type="molecule type" value="Genomic_DNA"/>
</dbReference>
<proteinExistence type="predicted"/>
<dbReference type="SUPFAM" id="SSF46785">
    <property type="entry name" value="Winged helix' DNA-binding domain"/>
    <property type="match status" value="1"/>
</dbReference>
<reference evidence="5 6" key="1">
    <citation type="submission" date="2019-07" db="EMBL/GenBank/DDBJ databases">
        <title>Genomic Encyclopedia of Archaeal and Bacterial Type Strains, Phase II (KMG-II): from individual species to whole genera.</title>
        <authorList>
            <person name="Goeker M."/>
        </authorList>
    </citation>
    <scope>NUCLEOTIDE SEQUENCE [LARGE SCALE GENOMIC DNA]</scope>
    <source>
        <strain evidence="5 6">ATCC BAA-1854</strain>
    </source>
</reference>
<evidence type="ECO:0000313" key="5">
    <source>
        <dbReference type="EMBL" id="TWJ03398.1"/>
    </source>
</evidence>
<dbReference type="InterPro" id="IPR036388">
    <property type="entry name" value="WH-like_DNA-bd_sf"/>
</dbReference>
<evidence type="ECO:0000256" key="2">
    <source>
        <dbReference type="ARBA" id="ARBA00023125"/>
    </source>
</evidence>
<dbReference type="PROSITE" id="PS51118">
    <property type="entry name" value="HTH_HXLR"/>
    <property type="match status" value="1"/>
</dbReference>
<protein>
    <submittedName>
        <fullName evidence="5">HxlR family transcriptional regulator</fullName>
    </submittedName>
</protein>
<dbReference type="GO" id="GO:0003677">
    <property type="term" value="F:DNA binding"/>
    <property type="evidence" value="ECO:0007669"/>
    <property type="project" value="UniProtKB-KW"/>
</dbReference>
<evidence type="ECO:0000259" key="4">
    <source>
        <dbReference type="PROSITE" id="PS51118"/>
    </source>
</evidence>
<dbReference type="InterPro" id="IPR002577">
    <property type="entry name" value="HTH_HxlR"/>
</dbReference>
<dbReference type="Proteomes" id="UP000317010">
    <property type="component" value="Unassembled WGS sequence"/>
</dbReference>